<evidence type="ECO:0000313" key="7">
    <source>
        <dbReference type="EMBL" id="MFC3687964.1"/>
    </source>
</evidence>
<proteinExistence type="inferred from homology"/>
<evidence type="ECO:0000256" key="3">
    <source>
        <dbReference type="ARBA" id="ARBA00022475"/>
    </source>
</evidence>
<dbReference type="Gene3D" id="3.40.50.11820">
    <property type="match status" value="1"/>
</dbReference>
<dbReference type="Pfam" id="PF04464">
    <property type="entry name" value="Glyphos_transf"/>
    <property type="match status" value="1"/>
</dbReference>
<gene>
    <name evidence="7" type="ORF">ACFOLH_06370</name>
</gene>
<evidence type="ECO:0000256" key="6">
    <source>
        <dbReference type="ARBA" id="ARBA00023136"/>
    </source>
</evidence>
<evidence type="ECO:0000256" key="2">
    <source>
        <dbReference type="ARBA" id="ARBA00010488"/>
    </source>
</evidence>
<keyword evidence="8" id="KW-1185">Reference proteome</keyword>
<dbReference type="EMBL" id="JBHRWW010000003">
    <property type="protein sequence ID" value="MFC3687964.1"/>
    <property type="molecule type" value="Genomic_DNA"/>
</dbReference>
<dbReference type="InterPro" id="IPR051612">
    <property type="entry name" value="Teichoic_Acid_Biosynth"/>
</dbReference>
<dbReference type="InterPro" id="IPR043149">
    <property type="entry name" value="TagF_N"/>
</dbReference>
<comment type="subcellular location">
    <subcellularLocation>
        <location evidence="1">Cell membrane</location>
        <topology evidence="1">Peripheral membrane protein</topology>
    </subcellularLocation>
</comment>
<dbReference type="SUPFAM" id="SSF53756">
    <property type="entry name" value="UDP-Glycosyltransferase/glycogen phosphorylase"/>
    <property type="match status" value="1"/>
</dbReference>
<protein>
    <submittedName>
        <fullName evidence="7">CDP-glycerol glycerophosphotransferase family protein</fullName>
    </submittedName>
</protein>
<dbReference type="InterPro" id="IPR043148">
    <property type="entry name" value="TagF_C"/>
</dbReference>
<dbReference type="PANTHER" id="PTHR37316">
    <property type="entry name" value="TEICHOIC ACID GLYCEROL-PHOSPHATE PRIMASE"/>
    <property type="match status" value="1"/>
</dbReference>
<evidence type="ECO:0000256" key="1">
    <source>
        <dbReference type="ARBA" id="ARBA00004202"/>
    </source>
</evidence>
<organism evidence="7 8">
    <name type="scientific">Aquipuribacter hungaricus</name>
    <dbReference type="NCBI Taxonomy" id="545624"/>
    <lineage>
        <taxon>Bacteria</taxon>
        <taxon>Bacillati</taxon>
        <taxon>Actinomycetota</taxon>
        <taxon>Actinomycetes</taxon>
        <taxon>Micrococcales</taxon>
        <taxon>Intrasporangiaceae</taxon>
        <taxon>Aquipuribacter</taxon>
    </lineage>
</organism>
<dbReference type="Gene3D" id="3.40.50.12580">
    <property type="match status" value="1"/>
</dbReference>
<dbReference type="PANTHER" id="PTHR37316:SF3">
    <property type="entry name" value="TEICHOIC ACID GLYCEROL-PHOSPHATE TRANSFERASE"/>
    <property type="match status" value="1"/>
</dbReference>
<keyword evidence="4" id="KW-0808">Transferase</keyword>
<name>A0ABV7WEZ6_9MICO</name>
<comment type="caution">
    <text evidence="7">The sequence shown here is derived from an EMBL/GenBank/DDBJ whole genome shotgun (WGS) entry which is preliminary data.</text>
</comment>
<keyword evidence="5" id="KW-0777">Teichoic acid biosynthesis</keyword>
<dbReference type="RefSeq" id="WP_340295149.1">
    <property type="nucleotide sequence ID" value="NZ_JBBEOI010000211.1"/>
</dbReference>
<dbReference type="InterPro" id="IPR007554">
    <property type="entry name" value="Glycerophosphate_synth"/>
</dbReference>
<evidence type="ECO:0000256" key="4">
    <source>
        <dbReference type="ARBA" id="ARBA00022679"/>
    </source>
</evidence>
<evidence type="ECO:0000256" key="5">
    <source>
        <dbReference type="ARBA" id="ARBA00022944"/>
    </source>
</evidence>
<comment type="similarity">
    <text evidence="2">Belongs to the CDP-glycerol glycerophosphotransferase family.</text>
</comment>
<evidence type="ECO:0000313" key="8">
    <source>
        <dbReference type="Proteomes" id="UP001595685"/>
    </source>
</evidence>
<sequence>MASVDRKKNVKIVYHSFGGRYSDNPRALHQRALSREDLDAEHVWLAAPRHAGSFPAGTATVPWGTPEALAELRSADLVVADIHLPAWDKRPGTTYLQTWHGTPLKRIHRDALSQFELEEVMARLDDDIASWDVLLGPSEAGADALRAAFGFTGPVPVTGYPRNDALLAPDAAERRARVRAELGIEDGRTAVLYAPTWRDDERLEGAEGFRLGLDPERFAERLGEEHVLLLRLHHLAPDAQRGQDVPGVMDVSDHPDNNDLYLAADVLVTDYSSAMFDFALTGKPVLVLAYDLEHYRDVLRGFYFDLDEITPGPVLRTSEEAIDALADLDGVRAAYEDRYERFRDRFCHAEDGRAADRVLDLVLPAQGTGA</sequence>
<dbReference type="Proteomes" id="UP001595685">
    <property type="component" value="Unassembled WGS sequence"/>
</dbReference>
<reference evidence="8" key="1">
    <citation type="journal article" date="2019" name="Int. J. Syst. Evol. Microbiol.">
        <title>The Global Catalogue of Microorganisms (GCM) 10K type strain sequencing project: providing services to taxonomists for standard genome sequencing and annotation.</title>
        <authorList>
            <consortium name="The Broad Institute Genomics Platform"/>
            <consortium name="The Broad Institute Genome Sequencing Center for Infectious Disease"/>
            <person name="Wu L."/>
            <person name="Ma J."/>
        </authorList>
    </citation>
    <scope>NUCLEOTIDE SEQUENCE [LARGE SCALE GENOMIC DNA]</scope>
    <source>
        <strain evidence="8">NCAIM B.02333</strain>
    </source>
</reference>
<keyword evidence="3" id="KW-1003">Cell membrane</keyword>
<keyword evidence="6" id="KW-0472">Membrane</keyword>
<accession>A0ABV7WEZ6</accession>